<evidence type="ECO:0000313" key="2">
    <source>
        <dbReference type="EMBL" id="AFY91614.1"/>
    </source>
</evidence>
<protein>
    <submittedName>
        <fullName evidence="2">Uncharacterized protein</fullName>
    </submittedName>
</protein>
<accession>K9UBL4</accession>
<organism evidence="2 3">
    <name type="scientific">Chamaesiphon minutus (strain ATCC 27169 / PCC 6605)</name>
    <dbReference type="NCBI Taxonomy" id="1173020"/>
    <lineage>
        <taxon>Bacteria</taxon>
        <taxon>Bacillati</taxon>
        <taxon>Cyanobacteriota</taxon>
        <taxon>Cyanophyceae</taxon>
        <taxon>Gomontiellales</taxon>
        <taxon>Chamaesiphonaceae</taxon>
        <taxon>Chamaesiphon</taxon>
    </lineage>
</organism>
<sequence length="64" mass="6675">MKTANPSIATYLLTIERGGGIVGAQFQSKIRNPQSAIQNPTHTTATKESAATRGVCGGSRNDSN</sequence>
<name>K9UBL4_CHAP6</name>
<keyword evidence="3" id="KW-1185">Reference proteome</keyword>
<dbReference type="KEGG" id="cmp:Cha6605_0314"/>
<feature type="compositionally biased region" description="Polar residues" evidence="1">
    <location>
        <begin position="34"/>
        <end position="49"/>
    </location>
</feature>
<dbReference type="HOGENOM" id="CLU_2859512_0_0_3"/>
<dbReference type="Proteomes" id="UP000010366">
    <property type="component" value="Chromosome"/>
</dbReference>
<dbReference type="EMBL" id="CP003600">
    <property type="protein sequence ID" value="AFY91614.1"/>
    <property type="molecule type" value="Genomic_DNA"/>
</dbReference>
<feature type="region of interest" description="Disordered" evidence="1">
    <location>
        <begin position="34"/>
        <end position="64"/>
    </location>
</feature>
<gene>
    <name evidence="2" type="ORF">Cha6605_0314</name>
</gene>
<reference evidence="2 3" key="1">
    <citation type="submission" date="2012-05" db="EMBL/GenBank/DDBJ databases">
        <title>Finished chromosome of genome of Chamaesiphon sp. PCC 6605.</title>
        <authorList>
            <consortium name="US DOE Joint Genome Institute"/>
            <person name="Gugger M."/>
            <person name="Coursin T."/>
            <person name="Rippka R."/>
            <person name="Tandeau De Marsac N."/>
            <person name="Huntemann M."/>
            <person name="Wei C.-L."/>
            <person name="Han J."/>
            <person name="Detter J.C."/>
            <person name="Han C."/>
            <person name="Tapia R."/>
            <person name="Chen A."/>
            <person name="Kyrpides N."/>
            <person name="Mavromatis K."/>
            <person name="Markowitz V."/>
            <person name="Szeto E."/>
            <person name="Ivanova N."/>
            <person name="Pagani I."/>
            <person name="Pati A."/>
            <person name="Goodwin L."/>
            <person name="Nordberg H.P."/>
            <person name="Cantor M.N."/>
            <person name="Hua S.X."/>
            <person name="Woyke T."/>
            <person name="Kerfeld C.A."/>
        </authorList>
    </citation>
    <scope>NUCLEOTIDE SEQUENCE [LARGE SCALE GENOMIC DNA]</scope>
    <source>
        <strain evidence="3">ATCC 27169 / PCC 6605</strain>
    </source>
</reference>
<proteinExistence type="predicted"/>
<evidence type="ECO:0000313" key="3">
    <source>
        <dbReference type="Proteomes" id="UP000010366"/>
    </source>
</evidence>
<evidence type="ECO:0000256" key="1">
    <source>
        <dbReference type="SAM" id="MobiDB-lite"/>
    </source>
</evidence>
<dbReference type="AlphaFoldDB" id="K9UBL4"/>